<dbReference type="Proteomes" id="UP000635726">
    <property type="component" value="Unassembled WGS sequence"/>
</dbReference>
<gene>
    <name evidence="7" type="ORF">GCM10008939_00560</name>
</gene>
<keyword evidence="8" id="KW-1185">Reference proteome</keyword>
<reference evidence="7" key="1">
    <citation type="journal article" date="2014" name="Int. J. Syst. Evol. Microbiol.">
        <title>Complete genome sequence of Corynebacterium casei LMG S-19264T (=DSM 44701T), isolated from a smear-ripened cheese.</title>
        <authorList>
            <consortium name="US DOE Joint Genome Institute (JGI-PGF)"/>
            <person name="Walter F."/>
            <person name="Albersmeier A."/>
            <person name="Kalinowski J."/>
            <person name="Ruckert C."/>
        </authorList>
    </citation>
    <scope>NUCLEOTIDE SEQUENCE</scope>
    <source>
        <strain evidence="7">JCM 14371</strain>
    </source>
</reference>
<evidence type="ECO:0000256" key="1">
    <source>
        <dbReference type="ARBA" id="ARBA00022679"/>
    </source>
</evidence>
<dbReference type="InterPro" id="IPR027417">
    <property type="entry name" value="P-loop_NTPase"/>
</dbReference>
<dbReference type="PANTHER" id="PTHR45569:SF1">
    <property type="entry name" value="SENSOR PROTEIN KDPD"/>
    <property type="match status" value="1"/>
</dbReference>
<feature type="domain" description="Signal transduction histidine kinase osmosensitive K+ channel sensor N-terminal" evidence="6">
    <location>
        <begin position="33"/>
        <end position="247"/>
    </location>
</feature>
<dbReference type="InterPro" id="IPR052023">
    <property type="entry name" value="Histidine_kinase_KdpD"/>
</dbReference>
<dbReference type="SUPFAM" id="SSF52402">
    <property type="entry name" value="Adenine nucleotide alpha hydrolases-like"/>
    <property type="match status" value="1"/>
</dbReference>
<reference evidence="7" key="2">
    <citation type="submission" date="2020-09" db="EMBL/GenBank/DDBJ databases">
        <authorList>
            <person name="Sun Q."/>
            <person name="Ohkuma M."/>
        </authorList>
    </citation>
    <scope>NUCLEOTIDE SEQUENCE</scope>
    <source>
        <strain evidence="7">JCM 14371</strain>
    </source>
</reference>
<dbReference type="InterPro" id="IPR006016">
    <property type="entry name" value="UspA"/>
</dbReference>
<proteinExistence type="predicted"/>
<accession>A0A917UIG3</accession>
<protein>
    <submittedName>
        <fullName evidence="7">Sensor histidine kinase</fullName>
    </submittedName>
</protein>
<keyword evidence="3" id="KW-0902">Two-component regulatory system</keyword>
<feature type="region of interest" description="Disordered" evidence="4">
    <location>
        <begin position="1"/>
        <end position="35"/>
    </location>
</feature>
<evidence type="ECO:0000256" key="2">
    <source>
        <dbReference type="ARBA" id="ARBA00022777"/>
    </source>
</evidence>
<evidence type="ECO:0000256" key="4">
    <source>
        <dbReference type="SAM" id="MobiDB-lite"/>
    </source>
</evidence>
<sequence length="384" mass="41931">MPDDPAPPGTTSPTGPPVPERLRLPRHDPPARQRGHHKVYVGMAAGVGKTTRALNDLRDHLQAGEDALIGLLETHGRAGTIQAAEGLPVWPRQQVTRGTVTLGELDVQGLLTRRPALVLIDELAHTNVPGSDSALAGREKRWQDVQVLLDAGIHVLSTVNVQHLESLHDTVTRLTGVRVRERLPDSVLQDADELVLVDVTPTDLRARLLTGKIYSPDKIDQSLSHFFTTENLTALRELAMRQMANVVEEEAPTGLPGVKERVMVAVAAEDTSARLIRRGARIAERMGGDLLVVSVRPAHLTGPAARYLDTYRTLTHALGGTFTMLGGTSSVARALVTYARQEHVTQIVVGESSRSRLETFLRGDIIAFLLRETRNVDVYVISRD</sequence>
<dbReference type="Gene3D" id="3.40.50.620">
    <property type="entry name" value="HUPs"/>
    <property type="match status" value="1"/>
</dbReference>
<dbReference type="EMBL" id="BMOE01000001">
    <property type="protein sequence ID" value="GGJ60734.1"/>
    <property type="molecule type" value="Genomic_DNA"/>
</dbReference>
<dbReference type="GO" id="GO:0005886">
    <property type="term" value="C:plasma membrane"/>
    <property type="evidence" value="ECO:0007669"/>
    <property type="project" value="TreeGrafter"/>
</dbReference>
<keyword evidence="1" id="KW-0808">Transferase</keyword>
<dbReference type="PANTHER" id="PTHR45569">
    <property type="entry name" value="SENSOR PROTEIN KDPD"/>
    <property type="match status" value="1"/>
</dbReference>
<keyword evidence="2 7" id="KW-0418">Kinase</keyword>
<dbReference type="FunFam" id="3.40.50.300:FF:000483">
    <property type="entry name" value="Sensor histidine kinase KdpD"/>
    <property type="match status" value="1"/>
</dbReference>
<evidence type="ECO:0000313" key="7">
    <source>
        <dbReference type="EMBL" id="GGJ60734.1"/>
    </source>
</evidence>
<dbReference type="AlphaFoldDB" id="A0A917UIG3"/>
<feature type="domain" description="UspA" evidence="5">
    <location>
        <begin position="260"/>
        <end position="373"/>
    </location>
</feature>
<evidence type="ECO:0000313" key="8">
    <source>
        <dbReference type="Proteomes" id="UP000635726"/>
    </source>
</evidence>
<evidence type="ECO:0000256" key="3">
    <source>
        <dbReference type="ARBA" id="ARBA00023012"/>
    </source>
</evidence>
<dbReference type="Gene3D" id="3.40.50.300">
    <property type="entry name" value="P-loop containing nucleotide triphosphate hydrolases"/>
    <property type="match status" value="1"/>
</dbReference>
<feature type="compositionally biased region" description="Basic and acidic residues" evidence="4">
    <location>
        <begin position="20"/>
        <end position="31"/>
    </location>
</feature>
<name>A0A917UIG3_9DEIO</name>
<dbReference type="InterPro" id="IPR014729">
    <property type="entry name" value="Rossmann-like_a/b/a_fold"/>
</dbReference>
<comment type="caution">
    <text evidence="7">The sequence shown here is derived from an EMBL/GenBank/DDBJ whole genome shotgun (WGS) entry which is preliminary data.</text>
</comment>
<evidence type="ECO:0000259" key="5">
    <source>
        <dbReference type="Pfam" id="PF00582"/>
    </source>
</evidence>
<dbReference type="RefSeq" id="WP_188960244.1">
    <property type="nucleotide sequence ID" value="NZ_BMOE01000001.1"/>
</dbReference>
<evidence type="ECO:0000259" key="6">
    <source>
        <dbReference type="Pfam" id="PF02702"/>
    </source>
</evidence>
<dbReference type="Pfam" id="PF00582">
    <property type="entry name" value="Usp"/>
    <property type="match status" value="1"/>
</dbReference>
<dbReference type="Pfam" id="PF02702">
    <property type="entry name" value="KdpD"/>
    <property type="match status" value="1"/>
</dbReference>
<dbReference type="GO" id="GO:0000155">
    <property type="term" value="F:phosphorelay sensor kinase activity"/>
    <property type="evidence" value="ECO:0007669"/>
    <property type="project" value="InterPro"/>
</dbReference>
<dbReference type="InterPro" id="IPR003852">
    <property type="entry name" value="Sig_transdc_His_kinase_KdpD_N"/>
</dbReference>
<feature type="compositionally biased region" description="Pro residues" evidence="4">
    <location>
        <begin position="1"/>
        <end position="19"/>
    </location>
</feature>
<dbReference type="GO" id="GO:0005737">
    <property type="term" value="C:cytoplasm"/>
    <property type="evidence" value="ECO:0007669"/>
    <property type="project" value="UniProtKB-ARBA"/>
</dbReference>
<organism evidence="7 8">
    <name type="scientific">Deinococcus aquiradiocola</name>
    <dbReference type="NCBI Taxonomy" id="393059"/>
    <lineage>
        <taxon>Bacteria</taxon>
        <taxon>Thermotogati</taxon>
        <taxon>Deinococcota</taxon>
        <taxon>Deinococci</taxon>
        <taxon>Deinococcales</taxon>
        <taxon>Deinococcaceae</taxon>
        <taxon>Deinococcus</taxon>
    </lineage>
</organism>